<proteinExistence type="predicted"/>
<evidence type="ECO:0000256" key="1">
    <source>
        <dbReference type="SAM" id="Coils"/>
    </source>
</evidence>
<feature type="coiled-coil region" evidence="1">
    <location>
        <begin position="480"/>
        <end position="507"/>
    </location>
</feature>
<evidence type="ECO:0000256" key="2">
    <source>
        <dbReference type="SAM" id="MobiDB-lite"/>
    </source>
</evidence>
<dbReference type="PANTHER" id="PTHR19303">
    <property type="entry name" value="TRANSPOSON"/>
    <property type="match status" value="1"/>
</dbReference>
<gene>
    <name evidence="4" type="ORF">M9Y10_019690</name>
</gene>
<dbReference type="InterPro" id="IPR004875">
    <property type="entry name" value="DDE_SF_endonuclease_dom"/>
</dbReference>
<protein>
    <recommendedName>
        <fullName evidence="3">DDE-1 domain-containing protein</fullName>
    </recommendedName>
</protein>
<feature type="region of interest" description="Disordered" evidence="2">
    <location>
        <begin position="669"/>
        <end position="690"/>
    </location>
</feature>
<feature type="domain" description="DDE-1" evidence="3">
    <location>
        <begin position="233"/>
        <end position="434"/>
    </location>
</feature>
<feature type="region of interest" description="Disordered" evidence="2">
    <location>
        <begin position="1011"/>
        <end position="1032"/>
    </location>
</feature>
<sequence>MINLNPIDKVIQLSKIHQHYGGYRNYTSTIQKMKKDGVWQLLHSEYAHTHIDELSDIYDVKKGTMKQWHYNLKRNLSWIPDHLRNPDSYVFTPDEERRIVDIINFVINQHLHPITNNFIRAIMLSYYISYKEPNEKRQFSASNKYIRRFKRRYDFSTRRLHFKRRPNASDQDVIKFLTKVCNVFSIAEKDHIVNTDETMWRCEQSRLTTWAKKGSDGVVVYSGDSDKEGFTTLASITAAGDILPLLLIAGGVTTRCETNWFGQNRNVTKSIDDENEDLTMRAYSDHSIKGWTTRDTWKRYLNALRYRFIKPTDGLEFYDQRNRIYLLTDSYPVHICDECVEYANALNIDIIQIPKGTTDLFQPLDKKIFGILKSKACAYINKVRSDEILKCYDVEKAKFMESIPPPRKISKQEAASVLEEAWNKLSKETIISSWEDSLTKHFKDFSKEEKKDFKIKSESELRGKIINNLNNTIITSITIIEELKSNEDKILNRLDQFSDELNESKKNEIYETRKQIKNILDQATCIYRAFEQIKPENEYFGIFMDMQIALHSFEFLDLLKETEKNQSTFIKDLILIQNETPKKINNKIKKNEELKNKLLEKVQLLIKIRNKIEPQKDEKEDNQQNQPNFINTLSNGNTESCTNGSSSSYNYISTNDPTIACTPTISSQSFTDTNTASTSTNSFPTTTSPIRYPTAISSQPLSTVNTSNLTITTKTRSTKSSPERKTTTKFTQPSTNFYTLANTTSTNSFSTTTSPIRYPTVISSQPLSTVNTSNLTITTKTRSTKSSPERKTTTKFTQPSTNFYTLANTTSTNSFSTTTSPIRYPTVISSQPLSTVNTSNLTITTKTRSTKSSPERKTTTKFTQPSTNFYTLANTTSTNSFSTTTSPIRYPTAISSQPPNDAYTTHIPSANNFQMTNYSSVSQIATTIMQPTSNVNTMSGSFPTLNNSQMTYCSSINQTAPTSAQPTPTVNAINWYSKIKNLRAMLEGEKNHLNYQCRPLDISQYPEYFRSDSDDEEEEQQGKAIQDQDVPEEIKSRRLKNILNKL</sequence>
<feature type="compositionally biased region" description="Polar residues" evidence="2">
    <location>
        <begin position="623"/>
        <end position="644"/>
    </location>
</feature>
<evidence type="ECO:0000259" key="3">
    <source>
        <dbReference type="Pfam" id="PF03184"/>
    </source>
</evidence>
<reference evidence="4 5" key="1">
    <citation type="submission" date="2024-04" db="EMBL/GenBank/DDBJ databases">
        <title>Tritrichomonas musculus Genome.</title>
        <authorList>
            <person name="Alves-Ferreira E."/>
            <person name="Grigg M."/>
            <person name="Lorenzi H."/>
            <person name="Galac M."/>
        </authorList>
    </citation>
    <scope>NUCLEOTIDE SEQUENCE [LARGE SCALE GENOMIC DNA]</scope>
    <source>
        <strain evidence="4 5">EAF2021</strain>
    </source>
</reference>
<evidence type="ECO:0000313" key="5">
    <source>
        <dbReference type="Proteomes" id="UP001470230"/>
    </source>
</evidence>
<dbReference type="Pfam" id="PF03184">
    <property type="entry name" value="DDE_1"/>
    <property type="match status" value="1"/>
</dbReference>
<accession>A0ABR2HH06</accession>
<organism evidence="4 5">
    <name type="scientific">Tritrichomonas musculus</name>
    <dbReference type="NCBI Taxonomy" id="1915356"/>
    <lineage>
        <taxon>Eukaryota</taxon>
        <taxon>Metamonada</taxon>
        <taxon>Parabasalia</taxon>
        <taxon>Tritrichomonadida</taxon>
        <taxon>Tritrichomonadidae</taxon>
        <taxon>Tritrichomonas</taxon>
    </lineage>
</organism>
<evidence type="ECO:0000313" key="4">
    <source>
        <dbReference type="EMBL" id="KAK8847110.1"/>
    </source>
</evidence>
<feature type="compositionally biased region" description="Low complexity" evidence="2">
    <location>
        <begin position="669"/>
        <end position="689"/>
    </location>
</feature>
<dbReference type="InterPro" id="IPR050863">
    <property type="entry name" value="CenT-Element_Derived"/>
</dbReference>
<name>A0ABR2HH06_9EUKA</name>
<dbReference type="EMBL" id="JAPFFF010000028">
    <property type="protein sequence ID" value="KAK8847110.1"/>
    <property type="molecule type" value="Genomic_DNA"/>
</dbReference>
<keyword evidence="5" id="KW-1185">Reference proteome</keyword>
<dbReference type="Gene3D" id="3.30.420.10">
    <property type="entry name" value="Ribonuclease H-like superfamily/Ribonuclease H"/>
    <property type="match status" value="1"/>
</dbReference>
<keyword evidence="1" id="KW-0175">Coiled coil</keyword>
<feature type="region of interest" description="Disordered" evidence="2">
    <location>
        <begin position="615"/>
        <end position="644"/>
    </location>
</feature>
<dbReference type="InterPro" id="IPR036397">
    <property type="entry name" value="RNaseH_sf"/>
</dbReference>
<comment type="caution">
    <text evidence="4">The sequence shown here is derived from an EMBL/GenBank/DDBJ whole genome shotgun (WGS) entry which is preliminary data.</text>
</comment>
<dbReference type="Proteomes" id="UP001470230">
    <property type="component" value="Unassembled WGS sequence"/>
</dbReference>